<reference evidence="4" key="1">
    <citation type="submission" date="2017-10" db="EMBL/GenBank/DDBJ databases">
        <authorList>
            <person name="Regsiter A."/>
            <person name="William W."/>
        </authorList>
    </citation>
    <scope>NUCLEOTIDE SEQUENCE [LARGE SCALE GENOMIC DNA]</scope>
</reference>
<dbReference type="EMBL" id="LT962688">
    <property type="protein sequence ID" value="SOR32452.1"/>
    <property type="molecule type" value="Genomic_DNA"/>
</dbReference>
<feature type="signal peptide" evidence="2">
    <location>
        <begin position="1"/>
        <end position="25"/>
    </location>
</feature>
<sequence length="93" mass="9990">MNTRINAAIAAFVLGVSAISPPAFAQSYSTIRGEKPSSFFTDRPAPNAFDDLTTGSISTYLNRGIDRSAKEGNAELNDRYVPNYGMTSGGPRR</sequence>
<evidence type="ECO:0000256" key="1">
    <source>
        <dbReference type="SAM" id="MobiDB-lite"/>
    </source>
</evidence>
<evidence type="ECO:0000313" key="4">
    <source>
        <dbReference type="Proteomes" id="UP000233769"/>
    </source>
</evidence>
<dbReference type="Proteomes" id="UP000233769">
    <property type="component" value="Chromosome tk0001"/>
</dbReference>
<organism evidence="3 4">
    <name type="scientific">Methylorubrum extorquens</name>
    <name type="common">Methylobacterium dichloromethanicum</name>
    <name type="synonym">Methylobacterium extorquens</name>
    <dbReference type="NCBI Taxonomy" id="408"/>
    <lineage>
        <taxon>Bacteria</taxon>
        <taxon>Pseudomonadati</taxon>
        <taxon>Pseudomonadota</taxon>
        <taxon>Alphaproteobacteria</taxon>
        <taxon>Hyphomicrobiales</taxon>
        <taxon>Methylobacteriaceae</taxon>
        <taxon>Methylorubrum</taxon>
    </lineage>
</organism>
<feature type="region of interest" description="Disordered" evidence="1">
    <location>
        <begin position="73"/>
        <end position="93"/>
    </location>
</feature>
<keyword evidence="2" id="KW-0732">Signal</keyword>
<protein>
    <submittedName>
        <fullName evidence="3">Uncharacterized protein</fullName>
    </submittedName>
</protein>
<name>A0A2N9AYQ4_METEX</name>
<gene>
    <name evidence="3" type="ORF">TK0001_5893</name>
</gene>
<evidence type="ECO:0000256" key="2">
    <source>
        <dbReference type="SAM" id="SignalP"/>
    </source>
</evidence>
<evidence type="ECO:0000313" key="3">
    <source>
        <dbReference type="EMBL" id="SOR32452.1"/>
    </source>
</evidence>
<proteinExistence type="predicted"/>
<dbReference type="AlphaFoldDB" id="A0A2N9AYQ4"/>
<feature type="chain" id="PRO_5014796095" evidence="2">
    <location>
        <begin position="26"/>
        <end position="93"/>
    </location>
</feature>
<accession>A0A2N9AYQ4</accession>